<dbReference type="Proteomes" id="UP001374584">
    <property type="component" value="Unassembled WGS sequence"/>
</dbReference>
<sequence>MSLTGTVNDATAKNSPCGRSETSGSGSYCGSSSNNSSTHLCIKCDFSYGSLLALDSEDSEWISDSKSYHGLSSENPSTPLRANGIQCVRSEDDISVEHLLEIEDMQEISTDGPLFWPYEGKCSWSFEESWSPFCISPRGGLVFGSKSMTPRIKESSNKGHESVCTVRSEPYMSSKRSAEMETPELNDEKDALKGTKDDNKMLCVDKTLINEDHESNCDILLVREDFCLDQEAEISIETLVGLKEFDGREGLDSEFNGDVFMLELQTG</sequence>
<accession>A0AAN9LW54</accession>
<dbReference type="AlphaFoldDB" id="A0AAN9LW54"/>
<feature type="compositionally biased region" description="Polar residues" evidence="1">
    <location>
        <begin position="1"/>
        <end position="14"/>
    </location>
</feature>
<gene>
    <name evidence="2" type="ORF">VNO80_24524</name>
</gene>
<evidence type="ECO:0000256" key="1">
    <source>
        <dbReference type="SAM" id="MobiDB-lite"/>
    </source>
</evidence>
<name>A0AAN9LW54_PHACN</name>
<organism evidence="2 3">
    <name type="scientific">Phaseolus coccineus</name>
    <name type="common">Scarlet runner bean</name>
    <name type="synonym">Phaseolus multiflorus</name>
    <dbReference type="NCBI Taxonomy" id="3886"/>
    <lineage>
        <taxon>Eukaryota</taxon>
        <taxon>Viridiplantae</taxon>
        <taxon>Streptophyta</taxon>
        <taxon>Embryophyta</taxon>
        <taxon>Tracheophyta</taxon>
        <taxon>Spermatophyta</taxon>
        <taxon>Magnoliopsida</taxon>
        <taxon>eudicotyledons</taxon>
        <taxon>Gunneridae</taxon>
        <taxon>Pentapetalae</taxon>
        <taxon>rosids</taxon>
        <taxon>fabids</taxon>
        <taxon>Fabales</taxon>
        <taxon>Fabaceae</taxon>
        <taxon>Papilionoideae</taxon>
        <taxon>50 kb inversion clade</taxon>
        <taxon>NPAAA clade</taxon>
        <taxon>indigoferoid/millettioid clade</taxon>
        <taxon>Phaseoleae</taxon>
        <taxon>Phaseolus</taxon>
    </lineage>
</organism>
<feature type="region of interest" description="Disordered" evidence="1">
    <location>
        <begin position="1"/>
        <end position="22"/>
    </location>
</feature>
<dbReference type="EMBL" id="JAYMYR010000009">
    <property type="protein sequence ID" value="KAK7341589.1"/>
    <property type="molecule type" value="Genomic_DNA"/>
</dbReference>
<evidence type="ECO:0000313" key="2">
    <source>
        <dbReference type="EMBL" id="KAK7341589.1"/>
    </source>
</evidence>
<keyword evidence="3" id="KW-1185">Reference proteome</keyword>
<dbReference type="PANTHER" id="PTHR36707:SF1">
    <property type="entry name" value="T20M3.17 PROTEIN"/>
    <property type="match status" value="1"/>
</dbReference>
<reference evidence="2 3" key="1">
    <citation type="submission" date="2024-01" db="EMBL/GenBank/DDBJ databases">
        <title>The genomes of 5 underutilized Papilionoideae crops provide insights into root nodulation and disease resistanc.</title>
        <authorList>
            <person name="Jiang F."/>
        </authorList>
    </citation>
    <scope>NUCLEOTIDE SEQUENCE [LARGE SCALE GENOMIC DNA]</scope>
    <source>
        <strain evidence="2">JINMINGXINNONG_FW02</strain>
        <tissue evidence="2">Leaves</tissue>
    </source>
</reference>
<feature type="region of interest" description="Disordered" evidence="1">
    <location>
        <begin position="171"/>
        <end position="192"/>
    </location>
</feature>
<comment type="caution">
    <text evidence="2">The sequence shown here is derived from an EMBL/GenBank/DDBJ whole genome shotgun (WGS) entry which is preliminary data.</text>
</comment>
<evidence type="ECO:0000313" key="3">
    <source>
        <dbReference type="Proteomes" id="UP001374584"/>
    </source>
</evidence>
<proteinExistence type="predicted"/>
<dbReference type="PANTHER" id="PTHR36707">
    <property type="entry name" value="T20M3.17 PROTEIN"/>
    <property type="match status" value="1"/>
</dbReference>
<protein>
    <submittedName>
        <fullName evidence="2">Uncharacterized protein</fullName>
    </submittedName>
</protein>